<keyword evidence="2" id="KW-1185">Reference proteome</keyword>
<reference evidence="1 2" key="1">
    <citation type="journal article" date="2021" name="Front. Genet.">
        <title>Chromosome-Level Genome Assembly Reveals Significant Gene Expansion in the Toll and IMD Signaling Pathways of Dendrolimus kikuchii.</title>
        <authorList>
            <person name="Zhou J."/>
            <person name="Wu P."/>
            <person name="Xiong Z."/>
            <person name="Liu N."/>
            <person name="Zhao N."/>
            <person name="Ji M."/>
            <person name="Qiu Y."/>
            <person name="Yang B."/>
        </authorList>
    </citation>
    <scope>NUCLEOTIDE SEQUENCE [LARGE SCALE GENOMIC DNA]</scope>
    <source>
        <strain evidence="1">Ann1</strain>
    </source>
</reference>
<dbReference type="EMBL" id="CM034401">
    <property type="protein sequence ID" value="KAJ0175594.1"/>
    <property type="molecule type" value="Genomic_DNA"/>
</dbReference>
<evidence type="ECO:0000313" key="1">
    <source>
        <dbReference type="EMBL" id="KAJ0175594.1"/>
    </source>
</evidence>
<accession>A0ACC1CV96</accession>
<proteinExistence type="predicted"/>
<comment type="caution">
    <text evidence="1">The sequence shown here is derived from an EMBL/GenBank/DDBJ whole genome shotgun (WGS) entry which is preliminary data.</text>
</comment>
<protein>
    <submittedName>
        <fullName evidence="1">Uncharacterized protein</fullName>
    </submittedName>
</protein>
<sequence length="298" mass="33726">MVSIPEHALKLVDSSLSQTLEEYSHTLFITGSKNVGKTTLLYSFLDKTDTLRETLVLEYSFGRKSRQSGEIEKTLCHIWEYGGKLNILKNTMSSIPIQGKYFLLVMVDLSKIKSIWDTIETCLRTMYDTYSKNNYPEVILIGGKYDIFKNYDGEIKKFICTSIRGLGILHNASVLFCSNKEQQLLRRAKEMLYNIGFGNNATIKDKNTNYTKPLSIPKGSDSWESIGIAPSTLDKLKIRHISRIASDIETNDVAEIASQRNAHAEPDLDTLVASKYNEIRNMAAIDSSVDDYLLTLHK</sequence>
<name>A0ACC1CV96_9NEOP</name>
<gene>
    <name evidence="1" type="ORF">K1T71_008753</name>
</gene>
<dbReference type="Proteomes" id="UP000824533">
    <property type="component" value="Linkage Group LG15"/>
</dbReference>
<evidence type="ECO:0000313" key="2">
    <source>
        <dbReference type="Proteomes" id="UP000824533"/>
    </source>
</evidence>
<organism evidence="1 2">
    <name type="scientific">Dendrolimus kikuchii</name>
    <dbReference type="NCBI Taxonomy" id="765133"/>
    <lineage>
        <taxon>Eukaryota</taxon>
        <taxon>Metazoa</taxon>
        <taxon>Ecdysozoa</taxon>
        <taxon>Arthropoda</taxon>
        <taxon>Hexapoda</taxon>
        <taxon>Insecta</taxon>
        <taxon>Pterygota</taxon>
        <taxon>Neoptera</taxon>
        <taxon>Endopterygota</taxon>
        <taxon>Lepidoptera</taxon>
        <taxon>Glossata</taxon>
        <taxon>Ditrysia</taxon>
        <taxon>Bombycoidea</taxon>
        <taxon>Lasiocampidae</taxon>
        <taxon>Dendrolimus</taxon>
    </lineage>
</organism>